<keyword evidence="2" id="KW-0677">Repeat</keyword>
<dbReference type="EMBL" id="LJIG01009196">
    <property type="protein sequence ID" value="KRT83564.1"/>
    <property type="molecule type" value="Genomic_DNA"/>
</dbReference>
<feature type="domain" description="C2H2-type" evidence="6">
    <location>
        <begin position="196"/>
        <end position="219"/>
    </location>
</feature>
<sequence length="334" mass="38786">MELDVDDNGHDTIAIDDESEVEIQDLLDHEQYTTTVSNSTQIEYNRDITEEVVDFIMKILHGSLDMPSLKEKLLEHHLEIKYVEKKLDEEGVEMSQKVHYVSGQMSQKGLEFILDNSGKYKNVTSLTVISCSDPNNQKTTKVIFHEKPNIPQTANNLPTMNILNKHYQSQKCSICHQRFANYSLLNEHRKSAGHYLRCTKCNKRFKNDNALRRHQKAHAKLVVMKQLQCATCKVRFSNISTLSKHLLMHNRLKSYQCETCGKSFKTFGEMNAHRKFHNHHCDICGREFSRHSNLLRHAEIHKGEGHLYKCGICDCSYKFISTLTRHVVQNHMKQ</sequence>
<dbReference type="PROSITE" id="PS50157">
    <property type="entry name" value="ZINC_FINGER_C2H2_2"/>
    <property type="match status" value="5"/>
</dbReference>
<dbReference type="SMART" id="SM00355">
    <property type="entry name" value="ZnF_C2H2"/>
    <property type="match status" value="6"/>
</dbReference>
<dbReference type="OrthoDB" id="1405595at2759"/>
<feature type="domain" description="C2H2-type" evidence="6">
    <location>
        <begin position="227"/>
        <end position="254"/>
    </location>
</feature>
<protein>
    <submittedName>
        <fullName evidence="7">Zinc finger protein</fullName>
    </submittedName>
</protein>
<accession>A0A0T6B884</accession>
<feature type="domain" description="C2H2-type" evidence="6">
    <location>
        <begin position="279"/>
        <end position="306"/>
    </location>
</feature>
<dbReference type="SUPFAM" id="SSF57667">
    <property type="entry name" value="beta-beta-alpha zinc fingers"/>
    <property type="match status" value="3"/>
</dbReference>
<feature type="domain" description="C2H2-type" evidence="6">
    <location>
        <begin position="255"/>
        <end position="277"/>
    </location>
</feature>
<dbReference type="PROSITE" id="PS00028">
    <property type="entry name" value="ZINC_FINGER_C2H2_1"/>
    <property type="match status" value="4"/>
</dbReference>
<gene>
    <name evidence="7" type="ORF">AMK59_3473</name>
</gene>
<comment type="caution">
    <text evidence="7">The sequence shown here is derived from an EMBL/GenBank/DDBJ whole genome shotgun (WGS) entry which is preliminary data.</text>
</comment>
<keyword evidence="4" id="KW-0862">Zinc</keyword>
<dbReference type="GO" id="GO:0008270">
    <property type="term" value="F:zinc ion binding"/>
    <property type="evidence" value="ECO:0007669"/>
    <property type="project" value="UniProtKB-KW"/>
</dbReference>
<evidence type="ECO:0000313" key="8">
    <source>
        <dbReference type="Proteomes" id="UP000051574"/>
    </source>
</evidence>
<dbReference type="InterPro" id="IPR036236">
    <property type="entry name" value="Znf_C2H2_sf"/>
</dbReference>
<evidence type="ECO:0000256" key="1">
    <source>
        <dbReference type="ARBA" id="ARBA00022723"/>
    </source>
</evidence>
<evidence type="ECO:0000256" key="4">
    <source>
        <dbReference type="ARBA" id="ARBA00022833"/>
    </source>
</evidence>
<keyword evidence="8" id="KW-1185">Reference proteome</keyword>
<evidence type="ECO:0000256" key="2">
    <source>
        <dbReference type="ARBA" id="ARBA00022737"/>
    </source>
</evidence>
<evidence type="ECO:0000256" key="3">
    <source>
        <dbReference type="ARBA" id="ARBA00022771"/>
    </source>
</evidence>
<dbReference type="Pfam" id="PF13894">
    <property type="entry name" value="zf-C2H2_4"/>
    <property type="match status" value="1"/>
</dbReference>
<evidence type="ECO:0000313" key="7">
    <source>
        <dbReference type="EMBL" id="KRT83564.1"/>
    </source>
</evidence>
<dbReference type="Gene3D" id="3.30.160.60">
    <property type="entry name" value="Classic Zinc Finger"/>
    <property type="match status" value="3"/>
</dbReference>
<dbReference type="InterPro" id="IPR013087">
    <property type="entry name" value="Znf_C2H2_type"/>
</dbReference>
<dbReference type="Pfam" id="PF00096">
    <property type="entry name" value="zf-C2H2"/>
    <property type="match status" value="4"/>
</dbReference>
<dbReference type="AlphaFoldDB" id="A0A0T6B884"/>
<feature type="domain" description="C2H2-type" evidence="6">
    <location>
        <begin position="308"/>
        <end position="334"/>
    </location>
</feature>
<evidence type="ECO:0000259" key="6">
    <source>
        <dbReference type="PROSITE" id="PS50157"/>
    </source>
</evidence>
<proteinExistence type="predicted"/>
<keyword evidence="1" id="KW-0479">Metal-binding</keyword>
<keyword evidence="3 5" id="KW-0863">Zinc-finger</keyword>
<dbReference type="PANTHER" id="PTHR24379:SF121">
    <property type="entry name" value="C2H2-TYPE DOMAIN-CONTAINING PROTEIN"/>
    <property type="match status" value="1"/>
</dbReference>
<organism evidence="7 8">
    <name type="scientific">Oryctes borbonicus</name>
    <dbReference type="NCBI Taxonomy" id="1629725"/>
    <lineage>
        <taxon>Eukaryota</taxon>
        <taxon>Metazoa</taxon>
        <taxon>Ecdysozoa</taxon>
        <taxon>Arthropoda</taxon>
        <taxon>Hexapoda</taxon>
        <taxon>Insecta</taxon>
        <taxon>Pterygota</taxon>
        <taxon>Neoptera</taxon>
        <taxon>Endopterygota</taxon>
        <taxon>Coleoptera</taxon>
        <taxon>Polyphaga</taxon>
        <taxon>Scarabaeiformia</taxon>
        <taxon>Scarabaeidae</taxon>
        <taxon>Dynastinae</taxon>
        <taxon>Oryctes</taxon>
    </lineage>
</organism>
<dbReference type="PANTHER" id="PTHR24379">
    <property type="entry name" value="KRAB AND ZINC FINGER DOMAIN-CONTAINING"/>
    <property type="match status" value="1"/>
</dbReference>
<evidence type="ECO:0000256" key="5">
    <source>
        <dbReference type="PROSITE-ProRule" id="PRU00042"/>
    </source>
</evidence>
<reference evidence="7 8" key="1">
    <citation type="submission" date="2015-09" db="EMBL/GenBank/DDBJ databases">
        <title>Draft genome of the scarab beetle Oryctes borbonicus.</title>
        <authorList>
            <person name="Meyer J.M."/>
            <person name="Markov G.V."/>
            <person name="Baskaran P."/>
            <person name="Herrmann M."/>
            <person name="Sommer R.J."/>
            <person name="Roedelsperger C."/>
        </authorList>
    </citation>
    <scope>NUCLEOTIDE SEQUENCE [LARGE SCALE GENOMIC DNA]</scope>
    <source>
        <strain evidence="7">OB123</strain>
        <tissue evidence="7">Whole animal</tissue>
    </source>
</reference>
<name>A0A0T6B884_9SCAR</name>
<dbReference type="Proteomes" id="UP000051574">
    <property type="component" value="Unassembled WGS sequence"/>
</dbReference>